<dbReference type="PROSITE" id="PS51892">
    <property type="entry name" value="SUBTILASE"/>
    <property type="match status" value="1"/>
</dbReference>
<evidence type="ECO:0000256" key="2">
    <source>
        <dbReference type="ARBA" id="ARBA00022670"/>
    </source>
</evidence>
<dbReference type="RefSeq" id="WP_338235746.1">
    <property type="nucleotide sequence ID" value="NZ_BQKE01000001.1"/>
</dbReference>
<feature type="active site" description="Charge relay system" evidence="5">
    <location>
        <position position="198"/>
    </location>
</feature>
<dbReference type="GO" id="GO:0004252">
    <property type="term" value="F:serine-type endopeptidase activity"/>
    <property type="evidence" value="ECO:0007669"/>
    <property type="project" value="UniProtKB-UniRule"/>
</dbReference>
<evidence type="ECO:0000313" key="10">
    <source>
        <dbReference type="Proteomes" id="UP001310022"/>
    </source>
</evidence>
<dbReference type="InterPro" id="IPR051048">
    <property type="entry name" value="Peptidase_S8/S53_subtilisin"/>
</dbReference>
<feature type="signal peptide" evidence="6">
    <location>
        <begin position="1"/>
        <end position="28"/>
    </location>
</feature>
<dbReference type="Pfam" id="PF00082">
    <property type="entry name" value="Peptidase_S8"/>
    <property type="match status" value="1"/>
</dbReference>
<accession>A0AAN4VUT9</accession>
<comment type="similarity">
    <text evidence="1 5">Belongs to the peptidase S8 family.</text>
</comment>
<keyword evidence="10" id="KW-1185">Reference proteome</keyword>
<evidence type="ECO:0000256" key="4">
    <source>
        <dbReference type="ARBA" id="ARBA00022825"/>
    </source>
</evidence>
<feature type="active site" description="Charge relay system" evidence="5">
    <location>
        <position position="435"/>
    </location>
</feature>
<dbReference type="InterPro" id="IPR000209">
    <property type="entry name" value="Peptidase_S8/S53_dom"/>
</dbReference>
<dbReference type="PANTHER" id="PTHR43399">
    <property type="entry name" value="SUBTILISIN-RELATED"/>
    <property type="match status" value="1"/>
</dbReference>
<dbReference type="PANTHER" id="PTHR43399:SF4">
    <property type="entry name" value="CELL WALL-ASSOCIATED PROTEASE"/>
    <property type="match status" value="1"/>
</dbReference>
<name>A0AAN4VUT9_9BACT</name>
<dbReference type="GO" id="GO:0006508">
    <property type="term" value="P:proteolysis"/>
    <property type="evidence" value="ECO:0007669"/>
    <property type="project" value="UniProtKB-KW"/>
</dbReference>
<dbReference type="InterPro" id="IPR036852">
    <property type="entry name" value="Peptidase_S8/S53_dom_sf"/>
</dbReference>
<dbReference type="PRINTS" id="PR00723">
    <property type="entry name" value="SUBTILISIN"/>
</dbReference>
<feature type="domain" description="Peptidase S8/S53" evidence="7">
    <location>
        <begin position="191"/>
        <end position="470"/>
    </location>
</feature>
<feature type="active site" description="Charge relay system" evidence="5">
    <location>
        <position position="252"/>
    </location>
</feature>
<dbReference type="InterPro" id="IPR034204">
    <property type="entry name" value="PfSUB1-like_cat_dom"/>
</dbReference>
<feature type="domain" description="Secretion system C-terminal sorting" evidence="8">
    <location>
        <begin position="2216"/>
        <end position="2290"/>
    </location>
</feature>
<evidence type="ECO:0000256" key="6">
    <source>
        <dbReference type="SAM" id="SignalP"/>
    </source>
</evidence>
<feature type="chain" id="PRO_5043022665" evidence="6">
    <location>
        <begin position="29"/>
        <end position="2292"/>
    </location>
</feature>
<dbReference type="NCBIfam" id="TIGR04183">
    <property type="entry name" value="Por_Secre_tail"/>
    <property type="match status" value="1"/>
</dbReference>
<dbReference type="EMBL" id="BQKE01000001">
    <property type="protein sequence ID" value="GJM59797.1"/>
    <property type="molecule type" value="Genomic_DNA"/>
</dbReference>
<gene>
    <name evidence="9" type="ORF">PEDI_03490</name>
</gene>
<evidence type="ECO:0000256" key="1">
    <source>
        <dbReference type="ARBA" id="ARBA00011073"/>
    </source>
</evidence>
<keyword evidence="6" id="KW-0732">Signal</keyword>
<dbReference type="InterPro" id="IPR013783">
    <property type="entry name" value="Ig-like_fold"/>
</dbReference>
<sequence>MLNTTVTAIRRMSLLALLCLIFSGMAWAQEEESIPTKGMIRMKIKEKDLPYLEAQLRQIESNQISINQTGIQKFDQFNTQFQTKSIKRVFREAGKFEERHRAFGLHQWYEIQTDSLNEVEALLAAYGELEMVETVEPKMLCKLFGEPMSTAPSDPFFQKQWHYDNQGQSGGTPGADINLLKAWEIETGSPEVVVGVIDGGIDVNHPDLKNRLWINTGEIPGNGIDDDGNGFVDDVYGWNFADNMPTIIPHTHGTHVAGTIGAETNNGIGVAGVAGGSGPDDGIRMMSLQVFSNFLEWSTQGGFEEAFIYAADMGAVITNNSWGFPDATESELQKEAIRYFIAMAGRDEEGNAVGPVDGGVVIFAAGNFGYNPVYTRPAYSFPSIMEEVISVSNVDHNDQKALSSYWNETIDIAAPGSNIYSTYPNGAYVAISGTSMAAPHVTGVAALVASNNANQITADQIRSRLIDHSVNIDHLNSTFVGKIGQGRLDAYAALVKDEGQKPNPIDNWGFYSIGSIGAQIGWMLVTDAFGLTVQEYEILLAEGAFTQEESAVFENAASVMHHSSGTSNAFMSYIFNGLLPTTTYSLAVRGVDQFGNRADLSEIMTFTTTPTAEVSWVEESPIALEVDLDGESNPQTTMAVKNTGEWPSRVSFRLNDFQMEEAPEMTNGRLSAFSTESNAVIPFSDHPEPSAIPFNASAGNFSKTTAASDPVVIMPTYKAIDSLHHDQEYMPNFMAGNGGGTTEFLNKFTAPRDMKIGALSAFLCSEMYPEVSYTLAIYVGGEDRPITTPVHRVMVRVDDQRGKWYSASFSRDVAVAEGEVFWISVLSPQGVFYPLGGEDVSSSSRGKSYVRQESHNYFQDFGSAKRMLFKIRAFEVLKTNRLVTFDPNFVVVKSGESRLTTMTIKGNEWYDGVYNLQLIASHDDVMKGPLSRPVTLTVKGNKPKIVISEEEIDFNTIYLENAETHKFLIRNEGKALTDTLRLTIEDSKGFEVSPAVINPIIPGKGVEVTVKALAQSEVGQVTGVLEIETGQQETERLALSAHYIKGAFMEVDQAEFGWVDENAIPIGETRTTTFTVTNTGDRDGEFVFSSFEDGKSSGYIQSLTPYKGFLKVGESMEVEAFVNTEGLKDNGYNSTRTTYYNFPAGRGSLKFSVQLIGEAIIEVPEKIHFGESVYQEGLEITQIIEVKNTGNAKASFQVKSISEGYTISGYVPSSISAGGVVNLKVIAQLPGVGEHFGDLIISVDNTDFTIALSVEGLESPEMNVRADNFLTSATMAYGTLGEQTSLAVSNTSETEPLNFVVSTPAWLNLQDDTPSLQRGDGNFGYSFEITEGVEWMDISEQGRELFQDMVYPYYITTYHFDKFNFPFYGEIQRQIRISSAGVLSFNGGIPDYAFANPGPSPDYNINEDQLAFNADLGVISAFWMRMYPSSGGGIYLLEEEDRLIIQFDDMRAVMAGPLTPHTQTSIQVILTADGGIELSYKQLPTAFTYQVVGMKNLTGDLAWQYMDSNADFIKELLGKTIKVKAPKLFTLNPNEELSIDMQYNTESTAAGSYEYKMTVFSDDVNQPYWSTNVQLEVTGEAQLSTVQEQLEFNDVIYALDSAFEQTLLVDVRNEGSLPVMFSASFKDGDLFTCTTDTLPLGAFDQVSLSVRYQALTDAVTYDTLVLAFDNATELLLPVVGDAKSAPYLQYAMDYTSRQDTIDILVNQGQSGQYAFQLSNIGKEMPLDYDVTLGLTRYGWSKAPEQVVETPIPTPSNARVVESNVSTSFALLDEMPIPERSFEQMVNARVVHEEKHAFSDSLAYDLATDIPMSLLGSDQVDVQYAAKFEVVNPQGFTLTHIRNYFVKQTETPWTVTVIKGDSPIGSEVLATEEYFPVSETGAMENIPLSQPLYFTKGEVFTIKMVASDDIHYRLPVEYDVPSVIGKYFVTLDGGVTWEAMSSSSSFYYTYAIKLRAMDAYGAEWLDISPKTGSLEATEEATVEISTEMKGFEPGVYEGYLYVGHNEPLRETVKVPASILFNGAPLAKELAPLEINEGEEAQWEIELLDPENHALTLSSINGADDFTYRLEEGKMILEMAPDYLMSGEYAPEFLLVDELGAQSTFTLSVLVNDVKVAPVLTQEFTDYELQVEALQEVHLADYFETLDEEALHFYVKTADGMVSAFVEETTLVLLGVAVGTTELEVVAENESGLITSAPLKVKVNQAPLSSGMAATMKVYPNPTTGGLSVILPTVAANEMVQLEIMDMSGKRLMTLAERAESQRVSSDLSALPSGYYLLQISWSGGKSIAKVIKE</sequence>
<dbReference type="InterPro" id="IPR015500">
    <property type="entry name" value="Peptidase_S8_subtilisin-rel"/>
</dbReference>
<keyword evidence="2 5" id="KW-0645">Protease</keyword>
<reference evidence="9 10" key="1">
    <citation type="submission" date="2021-12" db="EMBL/GenBank/DDBJ databases">
        <title>Genome sequencing of bacteria with rrn-lacking chromosome and rrn-plasmid.</title>
        <authorList>
            <person name="Anda M."/>
            <person name="Iwasaki W."/>
        </authorList>
    </citation>
    <scope>NUCLEOTIDE SEQUENCE [LARGE SCALE GENOMIC DNA]</scope>
    <source>
        <strain evidence="9 10">NBRC 15940</strain>
    </source>
</reference>
<keyword evidence="4 5" id="KW-0720">Serine protease</keyword>
<dbReference type="Gene3D" id="3.40.50.200">
    <property type="entry name" value="Peptidase S8/S53 domain"/>
    <property type="match status" value="1"/>
</dbReference>
<dbReference type="InterPro" id="IPR022398">
    <property type="entry name" value="Peptidase_S8_His-AS"/>
</dbReference>
<dbReference type="PROSITE" id="PS00137">
    <property type="entry name" value="SUBTILASE_HIS"/>
    <property type="match status" value="1"/>
</dbReference>
<dbReference type="CDD" id="cd07473">
    <property type="entry name" value="Peptidases_S8_Subtilisin_like"/>
    <property type="match status" value="1"/>
</dbReference>
<evidence type="ECO:0000313" key="9">
    <source>
        <dbReference type="EMBL" id="GJM59797.1"/>
    </source>
</evidence>
<dbReference type="Proteomes" id="UP001310022">
    <property type="component" value="Unassembled WGS sequence"/>
</dbReference>
<dbReference type="Pfam" id="PF18962">
    <property type="entry name" value="Por_Secre_tail"/>
    <property type="match status" value="1"/>
</dbReference>
<evidence type="ECO:0000259" key="8">
    <source>
        <dbReference type="Pfam" id="PF18962"/>
    </source>
</evidence>
<evidence type="ECO:0000256" key="3">
    <source>
        <dbReference type="ARBA" id="ARBA00022801"/>
    </source>
</evidence>
<evidence type="ECO:0000256" key="5">
    <source>
        <dbReference type="PROSITE-ProRule" id="PRU01240"/>
    </source>
</evidence>
<dbReference type="SUPFAM" id="SSF52743">
    <property type="entry name" value="Subtilisin-like"/>
    <property type="match status" value="1"/>
</dbReference>
<dbReference type="InterPro" id="IPR023828">
    <property type="entry name" value="Peptidase_S8_Ser-AS"/>
</dbReference>
<protein>
    <submittedName>
        <fullName evidence="9">Uncharacterized protein</fullName>
    </submittedName>
</protein>
<dbReference type="PROSITE" id="PS00138">
    <property type="entry name" value="SUBTILASE_SER"/>
    <property type="match status" value="1"/>
</dbReference>
<proteinExistence type="inferred from homology"/>
<dbReference type="Gene3D" id="2.60.40.10">
    <property type="entry name" value="Immunoglobulins"/>
    <property type="match status" value="3"/>
</dbReference>
<dbReference type="InterPro" id="IPR026444">
    <property type="entry name" value="Secre_tail"/>
</dbReference>
<dbReference type="SUPFAM" id="SSF49265">
    <property type="entry name" value="Fibronectin type III"/>
    <property type="match status" value="1"/>
</dbReference>
<evidence type="ECO:0000259" key="7">
    <source>
        <dbReference type="Pfam" id="PF00082"/>
    </source>
</evidence>
<organism evidence="9 10">
    <name type="scientific">Persicobacter diffluens</name>
    <dbReference type="NCBI Taxonomy" id="981"/>
    <lineage>
        <taxon>Bacteria</taxon>
        <taxon>Pseudomonadati</taxon>
        <taxon>Bacteroidota</taxon>
        <taxon>Cytophagia</taxon>
        <taxon>Cytophagales</taxon>
        <taxon>Persicobacteraceae</taxon>
        <taxon>Persicobacter</taxon>
    </lineage>
</organism>
<keyword evidence="3 5" id="KW-0378">Hydrolase</keyword>
<comment type="caution">
    <text evidence="9">The sequence shown here is derived from an EMBL/GenBank/DDBJ whole genome shotgun (WGS) entry which is preliminary data.</text>
</comment>
<dbReference type="InterPro" id="IPR036116">
    <property type="entry name" value="FN3_sf"/>
</dbReference>